<proteinExistence type="predicted"/>
<protein>
    <recommendedName>
        <fullName evidence="3">ELYS-like domain-containing protein</fullName>
    </recommendedName>
</protein>
<evidence type="ECO:0000256" key="2">
    <source>
        <dbReference type="ARBA" id="ARBA00023242"/>
    </source>
</evidence>
<name>A0A0D2I4G1_9EURO</name>
<evidence type="ECO:0000313" key="4">
    <source>
        <dbReference type="EMBL" id="KIX00674.1"/>
    </source>
</evidence>
<dbReference type="STRING" id="1442369.A0A0D2I4G1"/>
<gene>
    <name evidence="4" type="ORF">Z518_09739</name>
</gene>
<keyword evidence="2" id="KW-0539">Nucleus</keyword>
<evidence type="ECO:0000313" key="5">
    <source>
        <dbReference type="Proteomes" id="UP000053617"/>
    </source>
</evidence>
<dbReference type="VEuPathDB" id="FungiDB:Z518_09739"/>
<keyword evidence="5" id="KW-1185">Reference proteome</keyword>
<dbReference type="GO" id="GO:0005634">
    <property type="term" value="C:nucleus"/>
    <property type="evidence" value="ECO:0007669"/>
    <property type="project" value="UniProtKB-SubCell"/>
</dbReference>
<dbReference type="GeneID" id="25297810"/>
<dbReference type="InterPro" id="IPR025151">
    <property type="entry name" value="ELYS_dom"/>
</dbReference>
<dbReference type="RefSeq" id="XP_013267810.1">
    <property type="nucleotide sequence ID" value="XM_013412356.1"/>
</dbReference>
<comment type="subcellular location">
    <subcellularLocation>
        <location evidence="1">Nucleus</location>
    </subcellularLocation>
</comment>
<feature type="domain" description="ELYS-like" evidence="3">
    <location>
        <begin position="37"/>
        <end position="254"/>
    </location>
</feature>
<dbReference type="Pfam" id="PF13934">
    <property type="entry name" value="ELYS"/>
    <property type="match status" value="1"/>
</dbReference>
<dbReference type="AlphaFoldDB" id="A0A0D2I4G1"/>
<dbReference type="OrthoDB" id="20729at2759"/>
<evidence type="ECO:0000259" key="3">
    <source>
        <dbReference type="Pfam" id="PF13934"/>
    </source>
</evidence>
<evidence type="ECO:0000256" key="1">
    <source>
        <dbReference type="ARBA" id="ARBA00004123"/>
    </source>
</evidence>
<dbReference type="HOGENOM" id="CLU_070360_0_0_1"/>
<reference evidence="4 5" key="1">
    <citation type="submission" date="2015-01" db="EMBL/GenBank/DDBJ databases">
        <title>The Genome Sequence of Rhinocladiella mackenzie CBS 650.93.</title>
        <authorList>
            <consortium name="The Broad Institute Genomics Platform"/>
            <person name="Cuomo C."/>
            <person name="de Hoog S."/>
            <person name="Gorbushina A."/>
            <person name="Stielow B."/>
            <person name="Teixiera M."/>
            <person name="Abouelleil A."/>
            <person name="Chapman S.B."/>
            <person name="Priest M."/>
            <person name="Young S.K."/>
            <person name="Wortman J."/>
            <person name="Nusbaum C."/>
            <person name="Birren B."/>
        </authorList>
    </citation>
    <scope>NUCLEOTIDE SEQUENCE [LARGE SCALE GENOMIC DNA]</scope>
    <source>
        <strain evidence="4 5">CBS 650.93</strain>
    </source>
</reference>
<organism evidence="4 5">
    <name type="scientific">Rhinocladiella mackenziei CBS 650.93</name>
    <dbReference type="NCBI Taxonomy" id="1442369"/>
    <lineage>
        <taxon>Eukaryota</taxon>
        <taxon>Fungi</taxon>
        <taxon>Dikarya</taxon>
        <taxon>Ascomycota</taxon>
        <taxon>Pezizomycotina</taxon>
        <taxon>Eurotiomycetes</taxon>
        <taxon>Chaetothyriomycetidae</taxon>
        <taxon>Chaetothyriales</taxon>
        <taxon>Herpotrichiellaceae</taxon>
        <taxon>Rhinocladiella</taxon>
    </lineage>
</organism>
<accession>A0A0D2I4G1</accession>
<sequence>MLNWQDFDAVFQPKPDYSLDHKSVEAIIKHRKEFGDQLFFDRIWTSIGLTRPSRNIYPPRSNQDLRSLWAKIVYSPAADEQKLALLYYILRDCRQLPNADTNFARRTYLPQKYQLLVAGLWELDHGQFSRALEHLTDPSLTPTFADDILLALLQHPKCDSSLATAYYVAVSPPLKDPAALEAYFRLLVANNLVEAYYFAQKQDDARHKILFEKLVVSVHQDKPGDARAERATLLIGIPFTREEDVWFEDCLLHGSGSKLLGARDSVMARRIATGKPTNTADLNCLKGENLGGIDWDYVRTGVANTVPH</sequence>
<dbReference type="Proteomes" id="UP000053617">
    <property type="component" value="Unassembled WGS sequence"/>
</dbReference>
<dbReference type="EMBL" id="KN847482">
    <property type="protein sequence ID" value="KIX00674.1"/>
    <property type="molecule type" value="Genomic_DNA"/>
</dbReference>